<dbReference type="EMBL" id="BTGD01000006">
    <property type="protein sequence ID" value="GMM56111.1"/>
    <property type="molecule type" value="Genomic_DNA"/>
</dbReference>
<evidence type="ECO:0000259" key="17">
    <source>
        <dbReference type="Pfam" id="PF00408"/>
    </source>
</evidence>
<evidence type="ECO:0000256" key="2">
    <source>
        <dbReference type="ARBA" id="ARBA00004865"/>
    </source>
</evidence>
<sequence>MFPSLATHYPTVCTTRNYTYTYGTAGFRDKAAVLDTVMFTTGIVACLRSMAHGGKHIGVMITASHNPPADNGVKIIEPDGSMLLQSWESLATDLANIAANKDAQALQKRIAEAIDSFGIDATAKPAVAVGMDSRESSPHLMQCLLVAVEQVCGAAVTNHKTLTTPQLHFLVAYQNQHAGDPAPTVAAYNAHFSDAWRQILEIYGIADFGNSFSAVVVDSANGIGAPQFEEFAKLLPQHNNFRFVNDNYTHPESLNSDCGADFVKTGQRLPYGISDELMQHTSNIYCSFDGDADRIVFYYIDSTPEHKFHLLDGDKIATLFAKFLQEQLSLAQLTSTVKLGVVQTAYANGSSTAYVTETLKCPASCTKTGVKHLHHEAQTAYDIGVYFEANGHGTILFSDKFNAEVDAKSKSTQDATVSKACKTLSAFSTLINQTVGDAIADLLAVLATLLITGMTPAKWDNEYADLPNLLAKVIVPDRSEFKTTDQERKLTSPVGLQAKMDTLIAKVDKGRAFVRASGTEDAVRIYCEGSDASAVKQLSKDIEQLILNNVN</sequence>
<evidence type="ECO:0000256" key="4">
    <source>
        <dbReference type="ARBA" id="ARBA00012731"/>
    </source>
</evidence>
<evidence type="ECO:0000256" key="16">
    <source>
        <dbReference type="PIRSR" id="PIRSR016408-3"/>
    </source>
</evidence>
<evidence type="ECO:0000259" key="20">
    <source>
        <dbReference type="Pfam" id="PF21405"/>
    </source>
</evidence>
<organism evidence="21 22">
    <name type="scientific">Maudiozyma humilis</name>
    <name type="common">Sour dough yeast</name>
    <name type="synonym">Kazachstania humilis</name>
    <dbReference type="NCBI Taxonomy" id="51915"/>
    <lineage>
        <taxon>Eukaryota</taxon>
        <taxon>Fungi</taxon>
        <taxon>Dikarya</taxon>
        <taxon>Ascomycota</taxon>
        <taxon>Saccharomycotina</taxon>
        <taxon>Saccharomycetes</taxon>
        <taxon>Saccharomycetales</taxon>
        <taxon>Saccharomycetaceae</taxon>
        <taxon>Maudiozyma</taxon>
    </lineage>
</organism>
<feature type="binding site" evidence="15">
    <location>
        <begin position="515"/>
        <end position="519"/>
    </location>
    <ligand>
        <name>substrate</name>
    </ligand>
</feature>
<evidence type="ECO:0000256" key="15">
    <source>
        <dbReference type="PIRSR" id="PIRSR016408-2"/>
    </source>
</evidence>
<proteinExistence type="inferred from homology"/>
<dbReference type="GO" id="GO:0004610">
    <property type="term" value="F:phosphoacetylglucosamine mutase activity"/>
    <property type="evidence" value="ECO:0007669"/>
    <property type="project" value="UniProtKB-UniRule"/>
</dbReference>
<dbReference type="GO" id="GO:0000287">
    <property type="term" value="F:magnesium ion binding"/>
    <property type="evidence" value="ECO:0007669"/>
    <property type="project" value="InterPro"/>
</dbReference>
<evidence type="ECO:0000256" key="5">
    <source>
        <dbReference type="ARBA" id="ARBA00022553"/>
    </source>
</evidence>
<comment type="pathway">
    <text evidence="2 13">Nucleotide-sugar biosynthesis; UDP-N-acetyl-alpha-D-glucosamine biosynthesis; N-acetyl-alpha-D-glucosamine 1-phosphate from alpha-D-glucosamine 6-phosphate (route I): step 2/2.</text>
</comment>
<feature type="domain" description="Alpha-D-phosphohexomutase alpha/beta/alpha" evidence="18">
    <location>
        <begin position="53"/>
        <end position="87"/>
    </location>
</feature>
<comment type="cofactor">
    <cofactor evidence="13 16">
        <name>Mg(2+)</name>
        <dbReference type="ChEBI" id="CHEBI:18420"/>
    </cofactor>
    <text evidence="13 16">Binds 1 Mg(2+) ion per subunit.</text>
</comment>
<feature type="binding site" evidence="15">
    <location>
        <begin position="388"/>
        <end position="390"/>
    </location>
    <ligand>
        <name>substrate</name>
    </ligand>
</feature>
<dbReference type="InterPro" id="IPR016657">
    <property type="entry name" value="PAGM"/>
</dbReference>
<evidence type="ECO:0000256" key="1">
    <source>
        <dbReference type="ARBA" id="ARBA00000558"/>
    </source>
</evidence>
<dbReference type="GO" id="GO:0006048">
    <property type="term" value="P:UDP-N-acetylglucosamine biosynthetic process"/>
    <property type="evidence" value="ECO:0007669"/>
    <property type="project" value="UniProtKB-UniRule"/>
</dbReference>
<dbReference type="InterPro" id="IPR036900">
    <property type="entry name" value="A-D-PHexomutase_C_sf"/>
</dbReference>
<dbReference type="AlphaFoldDB" id="A0AAV5RZC2"/>
<dbReference type="CDD" id="cd03086">
    <property type="entry name" value="PGM3"/>
    <property type="match status" value="1"/>
</dbReference>
<dbReference type="Pfam" id="PF21404">
    <property type="entry name" value="AMG1_III"/>
    <property type="match status" value="1"/>
</dbReference>
<dbReference type="InterPro" id="IPR049022">
    <property type="entry name" value="AMG1_III"/>
</dbReference>
<dbReference type="Pfam" id="PF00408">
    <property type="entry name" value="PGM_PMM_IV"/>
    <property type="match status" value="1"/>
</dbReference>
<dbReference type="InterPro" id="IPR005844">
    <property type="entry name" value="A-D-PHexomutase_a/b/a-I"/>
</dbReference>
<dbReference type="InterPro" id="IPR016066">
    <property type="entry name" value="A-D-PHexomutase_CS"/>
</dbReference>
<evidence type="ECO:0000259" key="18">
    <source>
        <dbReference type="Pfam" id="PF02878"/>
    </source>
</evidence>
<dbReference type="Pfam" id="PF02878">
    <property type="entry name" value="PGM_PMM_I"/>
    <property type="match status" value="1"/>
</dbReference>
<name>A0AAV5RZC2_MAUHU</name>
<feature type="domain" description="Phosphoacetylglucosamine mutase AMG1" evidence="19">
    <location>
        <begin position="312"/>
        <end position="451"/>
    </location>
</feature>
<evidence type="ECO:0000256" key="9">
    <source>
        <dbReference type="ARBA" id="ARBA00023235"/>
    </source>
</evidence>
<dbReference type="FunFam" id="3.30.310.50:FF:000003">
    <property type="entry name" value="Phosphoacetylglucosamine mutase"/>
    <property type="match status" value="1"/>
</dbReference>
<feature type="binding site" evidence="16">
    <location>
        <position position="289"/>
    </location>
    <ligand>
        <name>Mg(2+)</name>
        <dbReference type="ChEBI" id="CHEBI:18420"/>
    </ligand>
</feature>
<dbReference type="FunFam" id="3.40.120.10:FF:000015">
    <property type="entry name" value="Phosphoacetylglucosamine mutase"/>
    <property type="match status" value="1"/>
</dbReference>
<dbReference type="Pfam" id="PF21405">
    <property type="entry name" value="AMG1_II"/>
    <property type="match status" value="1"/>
</dbReference>
<feature type="binding site" description="via phosphate group" evidence="16">
    <location>
        <position position="64"/>
    </location>
    <ligand>
        <name>Mg(2+)</name>
        <dbReference type="ChEBI" id="CHEBI:18420"/>
    </ligand>
</feature>
<keyword evidence="8" id="KW-0007">Acetylation</keyword>
<evidence type="ECO:0000256" key="12">
    <source>
        <dbReference type="ARBA" id="ARBA00070218"/>
    </source>
</evidence>
<evidence type="ECO:0000256" key="10">
    <source>
        <dbReference type="ARBA" id="ARBA00023277"/>
    </source>
</evidence>
<feature type="domain" description="Alpha-D-phosphohexomutase C-terminal" evidence="17">
    <location>
        <begin position="493"/>
        <end position="543"/>
    </location>
</feature>
<evidence type="ECO:0000256" key="3">
    <source>
        <dbReference type="ARBA" id="ARBA00010231"/>
    </source>
</evidence>
<evidence type="ECO:0000259" key="19">
    <source>
        <dbReference type="Pfam" id="PF21404"/>
    </source>
</evidence>
<evidence type="ECO:0000256" key="6">
    <source>
        <dbReference type="ARBA" id="ARBA00022723"/>
    </source>
</evidence>
<evidence type="ECO:0000256" key="8">
    <source>
        <dbReference type="ARBA" id="ARBA00022990"/>
    </source>
</evidence>
<dbReference type="FunFam" id="3.40.120.10:FF:000013">
    <property type="entry name" value="Phosphoacetylglucosamine mutase"/>
    <property type="match status" value="1"/>
</dbReference>
<dbReference type="PROSITE" id="PS00710">
    <property type="entry name" value="PGM_PMM"/>
    <property type="match status" value="1"/>
</dbReference>
<keyword evidence="9 13" id="KW-0413">Isomerase</keyword>
<dbReference type="InterPro" id="IPR016055">
    <property type="entry name" value="A-D-PHexomutase_a/b/a-I/II/III"/>
</dbReference>
<comment type="function">
    <text evidence="13">Catalyzes the conversion of GlcNAc-6-P into GlcNAc-1-P during the synthesis of uridine diphosphate/UDP-GlcNAc, which is a biosynthetic precursor of chitin and also supplies the amino sugars for N-linked oligosaccharides of glycoproteins.</text>
</comment>
<comment type="similarity">
    <text evidence="3 13">Belongs to the phosphohexose mutase family.</text>
</comment>
<keyword evidence="5" id="KW-0597">Phosphoprotein</keyword>
<evidence type="ECO:0000256" key="13">
    <source>
        <dbReference type="PIRNR" id="PIRNR016408"/>
    </source>
</evidence>
<evidence type="ECO:0000313" key="21">
    <source>
        <dbReference type="EMBL" id="GMM56111.1"/>
    </source>
</evidence>
<reference evidence="21 22" key="1">
    <citation type="journal article" date="2023" name="Elife">
        <title>Identification of key yeast species and microbe-microbe interactions impacting larval growth of Drosophila in the wild.</title>
        <authorList>
            <person name="Mure A."/>
            <person name="Sugiura Y."/>
            <person name="Maeda R."/>
            <person name="Honda K."/>
            <person name="Sakurai N."/>
            <person name="Takahashi Y."/>
            <person name="Watada M."/>
            <person name="Katoh T."/>
            <person name="Gotoh A."/>
            <person name="Gotoh Y."/>
            <person name="Taniguchi I."/>
            <person name="Nakamura K."/>
            <person name="Hayashi T."/>
            <person name="Katayama T."/>
            <person name="Uemura T."/>
            <person name="Hattori Y."/>
        </authorList>
    </citation>
    <scope>NUCLEOTIDE SEQUENCE [LARGE SCALE GENOMIC DNA]</scope>
    <source>
        <strain evidence="21 22">KH-74</strain>
    </source>
</reference>
<dbReference type="Proteomes" id="UP001377567">
    <property type="component" value="Unassembled WGS sequence"/>
</dbReference>
<accession>A0AAV5RZC2</accession>
<keyword evidence="6 13" id="KW-0479">Metal-binding</keyword>
<comment type="function">
    <text evidence="11">Catalyzes the conversion of GlcNAc-6-P into GlcNAc-1-P during the synthesis of uridine diphosphate/UDP-GlcNAc, a sugar nucleotide critical to multiple glycosylation pathways including protein N- and O-glycosylation.</text>
</comment>
<dbReference type="SUPFAM" id="SSF55957">
    <property type="entry name" value="Phosphoglucomutase, C-terminal domain"/>
    <property type="match status" value="1"/>
</dbReference>
<dbReference type="InterPro" id="IPR005843">
    <property type="entry name" value="A-D-PHexomutase_C"/>
</dbReference>
<dbReference type="PANTHER" id="PTHR45955">
    <property type="entry name" value="PHOSPHOACETYLGLUCOSAMINE MUTASE"/>
    <property type="match status" value="1"/>
</dbReference>
<dbReference type="SUPFAM" id="SSF53738">
    <property type="entry name" value="Phosphoglucomutase, first 3 domains"/>
    <property type="match status" value="3"/>
</dbReference>
<feature type="binding site" evidence="15">
    <location>
        <position position="524"/>
    </location>
    <ligand>
        <name>substrate</name>
    </ligand>
</feature>
<feature type="binding site" evidence="16">
    <location>
        <position position="293"/>
    </location>
    <ligand>
        <name>Mg(2+)</name>
        <dbReference type="ChEBI" id="CHEBI:18420"/>
    </ligand>
</feature>
<evidence type="ECO:0000313" key="22">
    <source>
        <dbReference type="Proteomes" id="UP001377567"/>
    </source>
</evidence>
<evidence type="ECO:0000256" key="11">
    <source>
        <dbReference type="ARBA" id="ARBA00060228"/>
    </source>
</evidence>
<dbReference type="EC" id="5.4.2.3" evidence="4 13"/>
<dbReference type="PANTHER" id="PTHR45955:SF1">
    <property type="entry name" value="PHOSPHOACETYLGLUCOSAMINE MUTASE"/>
    <property type="match status" value="1"/>
</dbReference>
<protein>
    <recommendedName>
        <fullName evidence="12 13">Phosphoacetylglucosamine mutase</fullName>
        <shortName evidence="13">PAGM</shortName>
        <ecNumber evidence="4 13">5.4.2.3</ecNumber>
    </recommendedName>
    <alternativeName>
        <fullName evidence="13">Acetylglucosamine phosphomutase</fullName>
    </alternativeName>
    <alternativeName>
        <fullName evidence="13">N-acetylglucosamine-phosphate mutase</fullName>
    </alternativeName>
</protein>
<dbReference type="Gene3D" id="3.30.310.50">
    <property type="entry name" value="Alpha-D-phosphohexomutase, C-terminal domain"/>
    <property type="match status" value="1"/>
</dbReference>
<keyword evidence="7 13" id="KW-0460">Magnesium</keyword>
<keyword evidence="10" id="KW-0119">Carbohydrate metabolism</keyword>
<evidence type="ECO:0000256" key="14">
    <source>
        <dbReference type="PIRSR" id="PIRSR016408-1"/>
    </source>
</evidence>
<dbReference type="PIRSF" id="PIRSF016408">
    <property type="entry name" value="PAGM"/>
    <property type="match status" value="1"/>
</dbReference>
<feature type="active site" description="Phosphoserine intermediate" evidence="14">
    <location>
        <position position="64"/>
    </location>
</feature>
<dbReference type="Gene3D" id="3.40.120.10">
    <property type="entry name" value="Alpha-D-Glucose-1,6-Bisphosphate, subunit A, domain 3"/>
    <property type="match status" value="2"/>
</dbReference>
<comment type="caution">
    <text evidence="21">The sequence shown here is derived from an EMBL/GenBank/DDBJ whole genome shotgun (WGS) entry which is preliminary data.</text>
</comment>
<keyword evidence="22" id="KW-1185">Reference proteome</keyword>
<dbReference type="InterPro" id="IPR049023">
    <property type="entry name" value="AMG1_II"/>
</dbReference>
<gene>
    <name evidence="21" type="ORF">DAKH74_027270</name>
</gene>
<evidence type="ECO:0000256" key="7">
    <source>
        <dbReference type="ARBA" id="ARBA00022842"/>
    </source>
</evidence>
<feature type="domain" description="Phosphoacetylglucosamine mutase AMG1" evidence="20">
    <location>
        <begin position="182"/>
        <end position="296"/>
    </location>
</feature>
<feature type="binding site" evidence="16">
    <location>
        <position position="291"/>
    </location>
    <ligand>
        <name>Mg(2+)</name>
        <dbReference type="ChEBI" id="CHEBI:18420"/>
    </ligand>
</feature>
<dbReference type="GO" id="GO:0005975">
    <property type="term" value="P:carbohydrate metabolic process"/>
    <property type="evidence" value="ECO:0007669"/>
    <property type="project" value="InterPro"/>
</dbReference>
<comment type="catalytic activity">
    <reaction evidence="1 13">
        <text>N-acetyl-alpha-D-glucosamine 1-phosphate = N-acetyl-D-glucosamine 6-phosphate</text>
        <dbReference type="Rhea" id="RHEA:23804"/>
        <dbReference type="ChEBI" id="CHEBI:57513"/>
        <dbReference type="ChEBI" id="CHEBI:57776"/>
        <dbReference type="EC" id="5.4.2.3"/>
    </reaction>
</comment>